<dbReference type="Proteomes" id="UP000708576">
    <property type="component" value="Unassembled WGS sequence"/>
</dbReference>
<organism evidence="2 3">
    <name type="scientific">Carboxylicivirga linearis</name>
    <dbReference type="NCBI Taxonomy" id="1628157"/>
    <lineage>
        <taxon>Bacteria</taxon>
        <taxon>Pseudomonadati</taxon>
        <taxon>Bacteroidota</taxon>
        <taxon>Bacteroidia</taxon>
        <taxon>Marinilabiliales</taxon>
        <taxon>Marinilabiliaceae</taxon>
        <taxon>Carboxylicivirga</taxon>
    </lineage>
</organism>
<dbReference type="SUPFAM" id="SSF51735">
    <property type="entry name" value="NAD(P)-binding Rossmann-fold domains"/>
    <property type="match status" value="1"/>
</dbReference>
<sequence>MENKTISILGCGWLGYPLALNLQSSGWKVKGSSTSESKQKTLSQHQIEPYQINLNNSIEDIPNSFFDSEYLVINIPPSKLDDALNQYKKLGSIIKSSPIQKVLFISSTSAYDSDNRNAIEDDTETLPDNYNQTISFERIFQGLNKSVTILRLAGLVGPRRHPGRFFATGKSLSNPNMPVNLIHLNDCIGIIKQILERDSWNEIYNGCADTHPSKREFYTKATLKLGSTININESDAIVDGKKVSNKKIKSFLNYQFEYPDLLSMLDYDCF</sequence>
<comment type="caution">
    <text evidence="2">The sequence shown here is derived from an EMBL/GenBank/DDBJ whole genome shotgun (WGS) entry which is preliminary data.</text>
</comment>
<proteinExistence type="predicted"/>
<evidence type="ECO:0000259" key="1">
    <source>
        <dbReference type="Pfam" id="PF03446"/>
    </source>
</evidence>
<keyword evidence="3" id="KW-1185">Reference proteome</keyword>
<dbReference type="InterPro" id="IPR051783">
    <property type="entry name" value="NAD(P)-dependent_oxidoreduct"/>
</dbReference>
<dbReference type="InterPro" id="IPR006115">
    <property type="entry name" value="6PGDH_NADP-bd"/>
</dbReference>
<evidence type="ECO:0000313" key="2">
    <source>
        <dbReference type="EMBL" id="MBS2097035.1"/>
    </source>
</evidence>
<evidence type="ECO:0000313" key="3">
    <source>
        <dbReference type="Proteomes" id="UP000708576"/>
    </source>
</evidence>
<dbReference type="EMBL" id="JAGUCO010000001">
    <property type="protein sequence ID" value="MBS2097035.1"/>
    <property type="molecule type" value="Genomic_DNA"/>
</dbReference>
<gene>
    <name evidence="2" type="ORF">KEM10_02020</name>
</gene>
<dbReference type="RefSeq" id="WP_212212796.1">
    <property type="nucleotide sequence ID" value="NZ_JAGUCO010000001.1"/>
</dbReference>
<dbReference type="Pfam" id="PF03446">
    <property type="entry name" value="NAD_binding_2"/>
    <property type="match status" value="1"/>
</dbReference>
<reference evidence="2 3" key="1">
    <citation type="journal article" date="2015" name="Int. J. Syst. Evol. Microbiol.">
        <title>Carboxylicivirga linearis sp. nov., isolated from a sea cucumber culture pond.</title>
        <authorList>
            <person name="Wang F.Q."/>
            <person name="Zhou Y.X."/>
            <person name="Lin X.Z."/>
            <person name="Chen G.J."/>
            <person name="Du Z.J."/>
        </authorList>
    </citation>
    <scope>NUCLEOTIDE SEQUENCE [LARGE SCALE GENOMIC DNA]</scope>
    <source>
        <strain evidence="2 3">FB218</strain>
    </source>
</reference>
<accession>A0ABS5JQC1</accession>
<feature type="domain" description="6-phosphogluconate dehydrogenase NADP-binding" evidence="1">
    <location>
        <begin position="5"/>
        <end position="115"/>
    </location>
</feature>
<dbReference type="InterPro" id="IPR036291">
    <property type="entry name" value="NAD(P)-bd_dom_sf"/>
</dbReference>
<name>A0ABS5JQC1_9BACT</name>
<dbReference type="PANTHER" id="PTHR48079:SF6">
    <property type="entry name" value="NAD(P)-BINDING DOMAIN-CONTAINING PROTEIN-RELATED"/>
    <property type="match status" value="1"/>
</dbReference>
<dbReference type="Gene3D" id="3.40.50.720">
    <property type="entry name" value="NAD(P)-binding Rossmann-like Domain"/>
    <property type="match status" value="1"/>
</dbReference>
<protein>
    <recommendedName>
        <fullName evidence="1">6-phosphogluconate dehydrogenase NADP-binding domain-containing protein</fullName>
    </recommendedName>
</protein>
<dbReference type="PANTHER" id="PTHR48079">
    <property type="entry name" value="PROTEIN YEEZ"/>
    <property type="match status" value="1"/>
</dbReference>